<feature type="domain" description="DUF5667" evidence="1">
    <location>
        <begin position="62"/>
        <end position="172"/>
    </location>
</feature>
<protein>
    <recommendedName>
        <fullName evidence="1">DUF5667 domain-containing protein</fullName>
    </recommendedName>
</protein>
<dbReference type="AlphaFoldDB" id="A0A1F7Y3B5"/>
<proteinExistence type="predicted"/>
<evidence type="ECO:0000259" key="1">
    <source>
        <dbReference type="Pfam" id="PF18915"/>
    </source>
</evidence>
<reference evidence="2 3" key="1">
    <citation type="journal article" date="2016" name="Nat. Commun.">
        <title>Thousands of microbial genomes shed light on interconnected biogeochemical processes in an aquifer system.</title>
        <authorList>
            <person name="Anantharaman K."/>
            <person name="Brown C.T."/>
            <person name="Hug L.A."/>
            <person name="Sharon I."/>
            <person name="Castelle C.J."/>
            <person name="Probst A.J."/>
            <person name="Thomas B.C."/>
            <person name="Singh A."/>
            <person name="Wilkins M.J."/>
            <person name="Karaoz U."/>
            <person name="Brodie E.L."/>
            <person name="Williams K.H."/>
            <person name="Hubbard S.S."/>
            <person name="Banfield J.F."/>
        </authorList>
    </citation>
    <scope>NUCLEOTIDE SEQUENCE [LARGE SCALE GENOMIC DNA]</scope>
</reference>
<dbReference type="Proteomes" id="UP000178419">
    <property type="component" value="Unassembled WGS sequence"/>
</dbReference>
<gene>
    <name evidence="2" type="ORF">A2714_04380</name>
</gene>
<evidence type="ECO:0000313" key="3">
    <source>
        <dbReference type="Proteomes" id="UP000178419"/>
    </source>
</evidence>
<dbReference type="Pfam" id="PF18915">
    <property type="entry name" value="DUF5667"/>
    <property type="match status" value="1"/>
</dbReference>
<sequence length="210" mass="23688">MWRKIFIAASVFSFGLLILFISVFRTASVKYDFQGARLPQGSSTVLGDAQPKIDYELPYPGGVLPDNVLWPLKVIRDRVWLSVTTNPTRKAELKLLFADKRIGMAKILFENGKADDGFSTLTKAEKYLEEASLQGEENKKEGVESTEFLTHLANASLKHYEVTETILTMAPEEARPGIVQVQEYPKHAFELARNSLQEKGKIPPENPFNW</sequence>
<evidence type="ECO:0000313" key="2">
    <source>
        <dbReference type="EMBL" id="OGM21776.1"/>
    </source>
</evidence>
<dbReference type="EMBL" id="MGGE01000006">
    <property type="protein sequence ID" value="OGM21776.1"/>
    <property type="molecule type" value="Genomic_DNA"/>
</dbReference>
<dbReference type="InterPro" id="IPR043725">
    <property type="entry name" value="DUF5667"/>
</dbReference>
<organism evidence="2 3">
    <name type="scientific">Candidatus Woesebacteria bacterium RIFCSPHIGHO2_01_FULL_38_9</name>
    <dbReference type="NCBI Taxonomy" id="1802492"/>
    <lineage>
        <taxon>Bacteria</taxon>
        <taxon>Candidatus Woeseibacteriota</taxon>
    </lineage>
</organism>
<accession>A0A1F7Y3B5</accession>
<name>A0A1F7Y3B5_9BACT</name>
<comment type="caution">
    <text evidence="2">The sequence shown here is derived from an EMBL/GenBank/DDBJ whole genome shotgun (WGS) entry which is preliminary data.</text>
</comment>